<dbReference type="AlphaFoldDB" id="A0A7J7YDE3"/>
<dbReference type="EMBL" id="JABWUV010000004">
    <property type="protein sequence ID" value="KAF6360001.1"/>
    <property type="molecule type" value="Genomic_DNA"/>
</dbReference>
<accession>A0A7J7YDE3</accession>
<evidence type="ECO:0000256" key="1">
    <source>
        <dbReference type="SAM" id="MobiDB-lite"/>
    </source>
</evidence>
<reference evidence="2 3" key="1">
    <citation type="journal article" date="2020" name="Nature">
        <title>Six reference-quality genomes reveal evolution of bat adaptations.</title>
        <authorList>
            <person name="Jebb D."/>
            <person name="Huang Z."/>
            <person name="Pippel M."/>
            <person name="Hughes G.M."/>
            <person name="Lavrichenko K."/>
            <person name="Devanna P."/>
            <person name="Winkler S."/>
            <person name="Jermiin L.S."/>
            <person name="Skirmuntt E.C."/>
            <person name="Katzourakis A."/>
            <person name="Burkitt-Gray L."/>
            <person name="Ray D.A."/>
            <person name="Sullivan K.A.M."/>
            <person name="Roscito J.G."/>
            <person name="Kirilenko B.M."/>
            <person name="Davalos L.M."/>
            <person name="Corthals A.P."/>
            <person name="Power M.L."/>
            <person name="Jones G."/>
            <person name="Ransome R.D."/>
            <person name="Dechmann D.K.N."/>
            <person name="Locatelli A.G."/>
            <person name="Puechmaille S.J."/>
            <person name="Fedrigo O."/>
            <person name="Jarvis E.D."/>
            <person name="Hiller M."/>
            <person name="Vernes S.C."/>
            <person name="Myers E.W."/>
            <person name="Teeling E.C."/>
        </authorList>
    </citation>
    <scope>NUCLEOTIDE SEQUENCE [LARGE SCALE GENOMIC DNA]</scope>
    <source>
        <strain evidence="2">MMyoMyo1</strain>
        <tissue evidence="2">Flight muscle</tissue>
    </source>
</reference>
<feature type="region of interest" description="Disordered" evidence="1">
    <location>
        <begin position="1"/>
        <end position="71"/>
    </location>
</feature>
<protein>
    <submittedName>
        <fullName evidence="2">Uncharacterized protein</fullName>
    </submittedName>
</protein>
<feature type="compositionally biased region" description="Gly residues" evidence="1">
    <location>
        <begin position="147"/>
        <end position="156"/>
    </location>
</feature>
<name>A0A7J7YDE3_MYOMY</name>
<gene>
    <name evidence="2" type="ORF">mMyoMyo1_010963</name>
</gene>
<evidence type="ECO:0000313" key="2">
    <source>
        <dbReference type="EMBL" id="KAF6360001.1"/>
    </source>
</evidence>
<proteinExistence type="predicted"/>
<keyword evidence="3" id="KW-1185">Reference proteome</keyword>
<evidence type="ECO:0000313" key="3">
    <source>
        <dbReference type="Proteomes" id="UP000527355"/>
    </source>
</evidence>
<comment type="caution">
    <text evidence="2">The sequence shown here is derived from an EMBL/GenBank/DDBJ whole genome shotgun (WGS) entry which is preliminary data.</text>
</comment>
<feature type="region of interest" description="Disordered" evidence="1">
    <location>
        <begin position="144"/>
        <end position="164"/>
    </location>
</feature>
<dbReference type="Proteomes" id="UP000527355">
    <property type="component" value="Unassembled WGS sequence"/>
</dbReference>
<organism evidence="2 3">
    <name type="scientific">Myotis myotis</name>
    <name type="common">Greater mouse-eared bat</name>
    <name type="synonym">Vespertilio myotis</name>
    <dbReference type="NCBI Taxonomy" id="51298"/>
    <lineage>
        <taxon>Eukaryota</taxon>
        <taxon>Metazoa</taxon>
        <taxon>Chordata</taxon>
        <taxon>Craniata</taxon>
        <taxon>Vertebrata</taxon>
        <taxon>Euteleostomi</taxon>
        <taxon>Mammalia</taxon>
        <taxon>Eutheria</taxon>
        <taxon>Laurasiatheria</taxon>
        <taxon>Chiroptera</taxon>
        <taxon>Yangochiroptera</taxon>
        <taxon>Vespertilionidae</taxon>
        <taxon>Myotis</taxon>
    </lineage>
</organism>
<sequence>MPQAGNRGSGRRQLEQEAAWRPAPGSLRFAAPTGDLGKQRCRCRERGRGSASEAGGECLEGGPPLRPDGDRAPPVVPVLVLGGREVAVTGTLLRKILGYPEKPREQLPGQPVRSPARIPLAGTRRLGEEGRGNMGRFRWIPDVLGARDGGVGGGGTARSPHRGP</sequence>